<dbReference type="GO" id="GO:0019005">
    <property type="term" value="C:SCF ubiquitin ligase complex"/>
    <property type="evidence" value="ECO:0007669"/>
    <property type="project" value="TreeGrafter"/>
</dbReference>
<evidence type="ECO:0000313" key="3">
    <source>
        <dbReference type="EMBL" id="RUO97082.1"/>
    </source>
</evidence>
<dbReference type="PANTHER" id="PTHR13318">
    <property type="entry name" value="PARTNER OF PAIRED, ISOFORM B-RELATED"/>
    <property type="match status" value="1"/>
</dbReference>
<evidence type="ECO:0000313" key="4">
    <source>
        <dbReference type="Proteomes" id="UP000268093"/>
    </source>
</evidence>
<dbReference type="SUPFAM" id="SSF81383">
    <property type="entry name" value="F-box domain"/>
    <property type="match status" value="1"/>
</dbReference>
<proteinExistence type="predicted"/>
<feature type="region of interest" description="Disordered" evidence="1">
    <location>
        <begin position="1"/>
        <end position="21"/>
    </location>
</feature>
<dbReference type="Gene3D" id="3.80.10.10">
    <property type="entry name" value="Ribonuclease Inhibitor"/>
    <property type="match status" value="1"/>
</dbReference>
<feature type="domain" description="F-box" evidence="2">
    <location>
        <begin position="19"/>
        <end position="64"/>
    </location>
</feature>
<organism evidence="3 4">
    <name type="scientific">Jimgerdemannia flammicorona</name>
    <dbReference type="NCBI Taxonomy" id="994334"/>
    <lineage>
        <taxon>Eukaryota</taxon>
        <taxon>Fungi</taxon>
        <taxon>Fungi incertae sedis</taxon>
        <taxon>Mucoromycota</taxon>
        <taxon>Mucoromycotina</taxon>
        <taxon>Endogonomycetes</taxon>
        <taxon>Endogonales</taxon>
        <taxon>Endogonaceae</taxon>
        <taxon>Jimgerdemannia</taxon>
    </lineage>
</organism>
<accession>A0A433A312</accession>
<name>A0A433A312_9FUNG</name>
<dbReference type="Proteomes" id="UP000268093">
    <property type="component" value="Unassembled WGS sequence"/>
</dbReference>
<dbReference type="AlphaFoldDB" id="A0A433A312"/>
<dbReference type="OrthoDB" id="550575at2759"/>
<dbReference type="PROSITE" id="PS50181">
    <property type="entry name" value="FBOX"/>
    <property type="match status" value="1"/>
</dbReference>
<dbReference type="InterPro" id="IPR006553">
    <property type="entry name" value="Leu-rich_rpt_Cys-con_subtyp"/>
</dbReference>
<dbReference type="InterPro" id="IPR001810">
    <property type="entry name" value="F-box_dom"/>
</dbReference>
<evidence type="ECO:0000259" key="2">
    <source>
        <dbReference type="PROSITE" id="PS50181"/>
    </source>
</evidence>
<dbReference type="EMBL" id="RBNI01018508">
    <property type="protein sequence ID" value="RUO97082.1"/>
    <property type="molecule type" value="Genomic_DNA"/>
</dbReference>
<dbReference type="SMART" id="SM00367">
    <property type="entry name" value="LRR_CC"/>
    <property type="match status" value="5"/>
</dbReference>
<dbReference type="InterPro" id="IPR036047">
    <property type="entry name" value="F-box-like_dom_sf"/>
</dbReference>
<dbReference type="InterPro" id="IPR055411">
    <property type="entry name" value="LRR_FXL15/At3g58940/PEG3-like"/>
</dbReference>
<dbReference type="Gene3D" id="1.20.1280.50">
    <property type="match status" value="1"/>
</dbReference>
<dbReference type="InterPro" id="IPR032675">
    <property type="entry name" value="LRR_dom_sf"/>
</dbReference>
<dbReference type="SUPFAM" id="SSF52047">
    <property type="entry name" value="RNI-like"/>
    <property type="match status" value="1"/>
</dbReference>
<evidence type="ECO:0000256" key="1">
    <source>
        <dbReference type="SAM" id="MobiDB-lite"/>
    </source>
</evidence>
<protein>
    <recommendedName>
        <fullName evidence="2">F-box domain-containing protein</fullName>
    </recommendedName>
</protein>
<dbReference type="Pfam" id="PF24758">
    <property type="entry name" value="LRR_At5g56370"/>
    <property type="match status" value="1"/>
</dbReference>
<feature type="compositionally biased region" description="Pro residues" evidence="1">
    <location>
        <begin position="8"/>
        <end position="17"/>
    </location>
</feature>
<gene>
    <name evidence="3" type="ORF">BC936DRAFT_141021</name>
</gene>
<keyword evidence="4" id="KW-1185">Reference proteome</keyword>
<dbReference type="Pfam" id="PF12937">
    <property type="entry name" value="F-box-like"/>
    <property type="match status" value="1"/>
</dbReference>
<reference evidence="3 4" key="1">
    <citation type="journal article" date="2018" name="New Phytol.">
        <title>Phylogenomics of Endogonaceae and evolution of mycorrhizas within Mucoromycota.</title>
        <authorList>
            <person name="Chang Y."/>
            <person name="Desiro A."/>
            <person name="Na H."/>
            <person name="Sandor L."/>
            <person name="Lipzen A."/>
            <person name="Clum A."/>
            <person name="Barry K."/>
            <person name="Grigoriev I.V."/>
            <person name="Martin F.M."/>
            <person name="Stajich J.E."/>
            <person name="Smith M.E."/>
            <person name="Bonito G."/>
            <person name="Spatafora J.W."/>
        </authorList>
    </citation>
    <scope>NUCLEOTIDE SEQUENCE [LARGE SCALE GENOMIC DNA]</scope>
    <source>
        <strain evidence="3 4">GMNB39</strain>
    </source>
</reference>
<sequence length="308" mass="33912">MLVNESMPPSPVNPDPRAPTSQESLPNELFLYILIHLSPNTVYHCSVLSRRFYQLTIPYLWRYLQPSSLRSWQGIINTLRSPRAADYGPCVNRVDFSALSPWEAQQVTDGMLVTLLTECQNIGELSLVRLQQLSAITLQQVATRADKLEILDLSACSQFSTGDLQTLFIDPGTPSLRRYPKLTTIDLSSCSLGVSDNLIQSIAHVAPRLRHLHLCRSGNVSDNALASVAQHCPDLEVLVITLPKGLIQSNKITDAAVRALAQGCKKLKIVVGRGQTRVTDAGVAMLTKECRGLERVDFSLKIPGNAEN</sequence>
<dbReference type="GO" id="GO:0031146">
    <property type="term" value="P:SCF-dependent proteasomal ubiquitin-dependent protein catabolic process"/>
    <property type="evidence" value="ECO:0007669"/>
    <property type="project" value="TreeGrafter"/>
</dbReference>
<comment type="caution">
    <text evidence="3">The sequence shown here is derived from an EMBL/GenBank/DDBJ whole genome shotgun (WGS) entry which is preliminary data.</text>
</comment>